<dbReference type="Proteomes" id="UP000024635">
    <property type="component" value="Unassembled WGS sequence"/>
</dbReference>
<protein>
    <submittedName>
        <fullName evidence="1">Uncharacterized protein</fullName>
    </submittedName>
</protein>
<gene>
    <name evidence="1" type="primary">Acey_s0036.g3346</name>
    <name evidence="1" type="ORF">Y032_0036g3346</name>
</gene>
<keyword evidence="2" id="KW-1185">Reference proteome</keyword>
<organism evidence="1 2">
    <name type="scientific">Ancylostoma ceylanicum</name>
    <dbReference type="NCBI Taxonomy" id="53326"/>
    <lineage>
        <taxon>Eukaryota</taxon>
        <taxon>Metazoa</taxon>
        <taxon>Ecdysozoa</taxon>
        <taxon>Nematoda</taxon>
        <taxon>Chromadorea</taxon>
        <taxon>Rhabditida</taxon>
        <taxon>Rhabditina</taxon>
        <taxon>Rhabditomorpha</taxon>
        <taxon>Strongyloidea</taxon>
        <taxon>Ancylostomatidae</taxon>
        <taxon>Ancylostomatinae</taxon>
        <taxon>Ancylostoma</taxon>
    </lineage>
</organism>
<comment type="caution">
    <text evidence="1">The sequence shown here is derived from an EMBL/GenBank/DDBJ whole genome shotgun (WGS) entry which is preliminary data.</text>
</comment>
<dbReference type="EMBL" id="JARK01001372">
    <property type="protein sequence ID" value="EYC15766.1"/>
    <property type="molecule type" value="Genomic_DNA"/>
</dbReference>
<dbReference type="OrthoDB" id="5777226at2759"/>
<evidence type="ECO:0000313" key="2">
    <source>
        <dbReference type="Proteomes" id="UP000024635"/>
    </source>
</evidence>
<dbReference type="AlphaFoldDB" id="A0A016ULI2"/>
<accession>A0A016ULI2</accession>
<proteinExistence type="predicted"/>
<evidence type="ECO:0000313" key="1">
    <source>
        <dbReference type="EMBL" id="EYC15766.1"/>
    </source>
</evidence>
<reference evidence="2" key="1">
    <citation type="journal article" date="2015" name="Nat. Genet.">
        <title>The genome and transcriptome of the zoonotic hookworm Ancylostoma ceylanicum identify infection-specific gene families.</title>
        <authorList>
            <person name="Schwarz E.M."/>
            <person name="Hu Y."/>
            <person name="Antoshechkin I."/>
            <person name="Miller M.M."/>
            <person name="Sternberg P.W."/>
            <person name="Aroian R.V."/>
        </authorList>
    </citation>
    <scope>NUCLEOTIDE SEQUENCE</scope>
    <source>
        <strain evidence="2">HY135</strain>
    </source>
</reference>
<name>A0A016ULI2_9BILA</name>
<dbReference type="STRING" id="53326.A0A016ULI2"/>
<sequence length="91" mass="10962">MALDLGQKTSLNRDQSGEIEWRIRPGWRCSRRYKKFFSFRTVMMKWKRELFNMCILPAMLYGAETWMLTKAAERNLVSAQKAMERRMEYVS</sequence>